<gene>
    <name evidence="1" type="ORF">CAL24_18470</name>
</gene>
<evidence type="ECO:0000313" key="2">
    <source>
        <dbReference type="Proteomes" id="UP000215633"/>
    </source>
</evidence>
<reference evidence="2" key="1">
    <citation type="submission" date="2017-05" db="EMBL/GenBank/DDBJ databases">
        <title>Complete and WGS of Bordetella genogroups.</title>
        <authorList>
            <person name="Spilker T."/>
            <person name="Lipuma J."/>
        </authorList>
    </citation>
    <scope>NUCLEOTIDE SEQUENCE [LARGE SCALE GENOMIC DNA]</scope>
    <source>
        <strain evidence="2">AU8256</strain>
    </source>
</reference>
<dbReference type="EMBL" id="NEVT01000007">
    <property type="protein sequence ID" value="OZI73825.1"/>
    <property type="molecule type" value="Genomic_DNA"/>
</dbReference>
<dbReference type="RefSeq" id="WP_028352503.1">
    <property type="nucleotide sequence ID" value="NZ_NEVT01000007.1"/>
</dbReference>
<protein>
    <recommendedName>
        <fullName evidence="3">Lipoprotein</fullName>
    </recommendedName>
</protein>
<keyword evidence="2" id="KW-1185">Reference proteome</keyword>
<dbReference type="Proteomes" id="UP000215633">
    <property type="component" value="Unassembled WGS sequence"/>
</dbReference>
<accession>A0A261VID9</accession>
<evidence type="ECO:0000313" key="1">
    <source>
        <dbReference type="EMBL" id="OZI73825.1"/>
    </source>
</evidence>
<dbReference type="PROSITE" id="PS51257">
    <property type="entry name" value="PROKAR_LIPOPROTEIN"/>
    <property type="match status" value="1"/>
</dbReference>
<proteinExistence type="predicted"/>
<comment type="caution">
    <text evidence="1">The sequence shown here is derived from an EMBL/GenBank/DDBJ whole genome shotgun (WGS) entry which is preliminary data.</text>
</comment>
<evidence type="ECO:0008006" key="3">
    <source>
        <dbReference type="Google" id="ProtNLM"/>
    </source>
</evidence>
<name>A0A261VID9_9BORD</name>
<organism evidence="1 2">
    <name type="scientific">Bordetella genomosp. 2</name>
    <dbReference type="NCBI Taxonomy" id="1983456"/>
    <lineage>
        <taxon>Bacteria</taxon>
        <taxon>Pseudomonadati</taxon>
        <taxon>Pseudomonadota</taxon>
        <taxon>Betaproteobacteria</taxon>
        <taxon>Burkholderiales</taxon>
        <taxon>Alcaligenaceae</taxon>
        <taxon>Bordetella</taxon>
    </lineage>
</organism>
<sequence>MLRHGHRGRFFVLCAIAATAALSGCDTLDRMEVENYQRECDKLGIARNTPSYDNCMLQQQKLQEEEVEHAMDRDAMRHHK</sequence>
<dbReference type="AlphaFoldDB" id="A0A261VID9"/>